<feature type="transmembrane region" description="Helical" evidence="10">
    <location>
        <begin position="161"/>
        <end position="183"/>
    </location>
</feature>
<evidence type="ECO:0000256" key="3">
    <source>
        <dbReference type="ARBA" id="ARBA00022448"/>
    </source>
</evidence>
<feature type="transmembrane region" description="Helical" evidence="10">
    <location>
        <begin position="6"/>
        <end position="28"/>
    </location>
</feature>
<dbReference type="Gene3D" id="1.20.1280.290">
    <property type="match status" value="2"/>
</dbReference>
<keyword evidence="12" id="KW-1185">Reference proteome</keyword>
<protein>
    <submittedName>
        <fullName evidence="11">MtN3-like protein</fullName>
    </submittedName>
</protein>
<reference evidence="11 12" key="1">
    <citation type="journal article" date="2017" name="Genome Biol. Evol.">
        <title>Phytophthora megakarya and P. palmivora, closely related causal agents of cacao black pod rot, underwent increases in genome sizes and gene numbers by different mechanisms.</title>
        <authorList>
            <person name="Ali S.S."/>
            <person name="Shao J."/>
            <person name="Lary D.J."/>
            <person name="Kronmiller B."/>
            <person name="Shen D."/>
            <person name="Strem M.D."/>
            <person name="Amoako-Attah I."/>
            <person name="Akrofi A.Y."/>
            <person name="Begoude B.A."/>
            <person name="Ten Hoopen G.M."/>
            <person name="Coulibaly K."/>
            <person name="Kebe B.I."/>
            <person name="Melnick R.L."/>
            <person name="Guiltinan M.J."/>
            <person name="Tyler B.M."/>
            <person name="Meinhardt L.W."/>
            <person name="Bailey B.A."/>
        </authorList>
    </citation>
    <scope>NUCLEOTIDE SEQUENCE [LARGE SCALE GENOMIC DNA]</scope>
    <source>
        <strain evidence="12">sbr112.9</strain>
    </source>
</reference>
<evidence type="ECO:0000256" key="8">
    <source>
        <dbReference type="ARBA" id="ARBA00022989"/>
    </source>
</evidence>
<keyword evidence="8 10" id="KW-1133">Transmembrane helix</keyword>
<evidence type="ECO:0000313" key="11">
    <source>
        <dbReference type="EMBL" id="POM75540.1"/>
    </source>
</evidence>
<name>A0A2P4YCL4_9STRA</name>
<dbReference type="Proteomes" id="UP000237271">
    <property type="component" value="Unassembled WGS sequence"/>
</dbReference>
<dbReference type="AlphaFoldDB" id="A0A2P4YCL4"/>
<evidence type="ECO:0000256" key="5">
    <source>
        <dbReference type="ARBA" id="ARBA00022597"/>
    </source>
</evidence>
<feature type="transmembrane region" description="Helical" evidence="10">
    <location>
        <begin position="189"/>
        <end position="210"/>
    </location>
</feature>
<dbReference type="EMBL" id="NCKW01003768">
    <property type="protein sequence ID" value="POM75540.1"/>
    <property type="molecule type" value="Genomic_DNA"/>
</dbReference>
<comment type="caution">
    <text evidence="11">The sequence shown here is derived from an EMBL/GenBank/DDBJ whole genome shotgun (WGS) entry which is preliminary data.</text>
</comment>
<keyword evidence="7" id="KW-0677">Repeat</keyword>
<evidence type="ECO:0000256" key="4">
    <source>
        <dbReference type="ARBA" id="ARBA00022475"/>
    </source>
</evidence>
<dbReference type="Pfam" id="PF03083">
    <property type="entry name" value="MtN3_slv"/>
    <property type="match status" value="2"/>
</dbReference>
<feature type="transmembrane region" description="Helical" evidence="10">
    <location>
        <begin position="96"/>
        <end position="117"/>
    </location>
</feature>
<evidence type="ECO:0000256" key="10">
    <source>
        <dbReference type="SAM" id="Phobius"/>
    </source>
</evidence>
<proteinExistence type="inferred from homology"/>
<sequence>MTKEVAVLIFRVLAGIATIGLASSPALLMFRIYKQQHVGVASVFPLAALLGSSHIWVVYGYLIENYFPLVSCFLYGECCGIVFLSIYCYYSSDKCYVFRVLTVVLTIVVTITIYATLGSLGYTGQTISSVKTVMGLIAVVGGACLYGAPMEKLFQVVKHKSAVFINAHMVIAGLTSNILWLTYGILITNYFIMSINGLFLTFNVFTLVLFRIYDPKTHPLQDGWNTHTDNDVNNQVEISVRIENTSHQQAMTSTTSLTNPLSPVYTCLPSP</sequence>
<evidence type="ECO:0000313" key="12">
    <source>
        <dbReference type="Proteomes" id="UP000237271"/>
    </source>
</evidence>
<dbReference type="GO" id="GO:0005886">
    <property type="term" value="C:plasma membrane"/>
    <property type="evidence" value="ECO:0007669"/>
    <property type="project" value="UniProtKB-SubCell"/>
</dbReference>
<comment type="subcellular location">
    <subcellularLocation>
        <location evidence="1">Cell membrane</location>
        <topology evidence="1">Multi-pass membrane protein</topology>
    </subcellularLocation>
</comment>
<keyword evidence="4" id="KW-1003">Cell membrane</keyword>
<dbReference type="FunFam" id="1.20.1280.290:FF:000007">
    <property type="entry name" value="Bidirectional sugar transporter SWEET7"/>
    <property type="match status" value="2"/>
</dbReference>
<feature type="transmembrane region" description="Helical" evidence="10">
    <location>
        <begin position="68"/>
        <end position="89"/>
    </location>
</feature>
<feature type="transmembrane region" description="Helical" evidence="10">
    <location>
        <begin position="129"/>
        <end position="149"/>
    </location>
</feature>
<keyword evidence="5" id="KW-0762">Sugar transport</keyword>
<dbReference type="InterPro" id="IPR047664">
    <property type="entry name" value="SWEET"/>
</dbReference>
<evidence type="ECO:0000256" key="6">
    <source>
        <dbReference type="ARBA" id="ARBA00022692"/>
    </source>
</evidence>
<keyword evidence="9 10" id="KW-0472">Membrane</keyword>
<evidence type="ECO:0000256" key="1">
    <source>
        <dbReference type="ARBA" id="ARBA00004651"/>
    </source>
</evidence>
<gene>
    <name evidence="11" type="ORF">PHPALM_7345</name>
</gene>
<comment type="similarity">
    <text evidence="2">Belongs to the SWEET sugar transporter family.</text>
</comment>
<keyword evidence="3" id="KW-0813">Transport</keyword>
<organism evidence="11 12">
    <name type="scientific">Phytophthora palmivora</name>
    <dbReference type="NCBI Taxonomy" id="4796"/>
    <lineage>
        <taxon>Eukaryota</taxon>
        <taxon>Sar</taxon>
        <taxon>Stramenopiles</taxon>
        <taxon>Oomycota</taxon>
        <taxon>Peronosporomycetes</taxon>
        <taxon>Peronosporales</taxon>
        <taxon>Peronosporaceae</taxon>
        <taxon>Phytophthora</taxon>
    </lineage>
</organism>
<evidence type="ECO:0000256" key="2">
    <source>
        <dbReference type="ARBA" id="ARBA00007809"/>
    </source>
</evidence>
<evidence type="ECO:0000256" key="9">
    <source>
        <dbReference type="ARBA" id="ARBA00023136"/>
    </source>
</evidence>
<dbReference type="PANTHER" id="PTHR10791">
    <property type="entry name" value="RAG1-ACTIVATING PROTEIN 1"/>
    <property type="match status" value="1"/>
</dbReference>
<accession>A0A2P4YCL4</accession>
<dbReference type="InterPro" id="IPR004316">
    <property type="entry name" value="SWEET_rpt"/>
</dbReference>
<dbReference type="OrthoDB" id="409725at2759"/>
<keyword evidence="6 10" id="KW-0812">Transmembrane</keyword>
<dbReference type="GO" id="GO:0051119">
    <property type="term" value="F:sugar transmembrane transporter activity"/>
    <property type="evidence" value="ECO:0007669"/>
    <property type="project" value="InterPro"/>
</dbReference>
<feature type="transmembrane region" description="Helical" evidence="10">
    <location>
        <begin position="40"/>
        <end position="62"/>
    </location>
</feature>
<dbReference type="PANTHER" id="PTHR10791:SF30">
    <property type="entry name" value="SUGAR TRANSPORTER SWEET1"/>
    <property type="match status" value="1"/>
</dbReference>
<evidence type="ECO:0000256" key="7">
    <source>
        <dbReference type="ARBA" id="ARBA00022737"/>
    </source>
</evidence>